<dbReference type="KEGG" id="vcn:VOLCADRAFT_85842"/>
<evidence type="ECO:0000313" key="3">
    <source>
        <dbReference type="EMBL" id="EFJ53008.1"/>
    </source>
</evidence>
<organism evidence="4">
    <name type="scientific">Volvox carteri f. nagariensis</name>
    <dbReference type="NCBI Taxonomy" id="3068"/>
    <lineage>
        <taxon>Eukaryota</taxon>
        <taxon>Viridiplantae</taxon>
        <taxon>Chlorophyta</taxon>
        <taxon>core chlorophytes</taxon>
        <taxon>Chlorophyceae</taxon>
        <taxon>CS clade</taxon>
        <taxon>Chlamydomonadales</taxon>
        <taxon>Volvocaceae</taxon>
        <taxon>Volvox</taxon>
    </lineage>
</organism>
<evidence type="ECO:0000256" key="2">
    <source>
        <dbReference type="SAM" id="Phobius"/>
    </source>
</evidence>
<feature type="region of interest" description="Disordered" evidence="1">
    <location>
        <begin position="126"/>
        <end position="146"/>
    </location>
</feature>
<evidence type="ECO:0000256" key="1">
    <source>
        <dbReference type="SAM" id="MobiDB-lite"/>
    </source>
</evidence>
<dbReference type="GeneID" id="9624274"/>
<keyword evidence="2" id="KW-0472">Membrane</keyword>
<dbReference type="EMBL" id="GL378323">
    <property type="protein sequence ID" value="EFJ53008.1"/>
    <property type="molecule type" value="Genomic_DNA"/>
</dbReference>
<protein>
    <recommendedName>
        <fullName evidence="5">Cytochrome b561 domain-containing protein</fullName>
    </recommendedName>
</protein>
<dbReference type="AlphaFoldDB" id="D8TH49"/>
<keyword evidence="2" id="KW-1133">Transmembrane helix</keyword>
<reference evidence="3 4" key="1">
    <citation type="journal article" date="2010" name="Science">
        <title>Genomic analysis of organismal complexity in the multicellular green alga Volvox carteri.</title>
        <authorList>
            <person name="Prochnik S.E."/>
            <person name="Umen J."/>
            <person name="Nedelcu A.M."/>
            <person name="Hallmann A."/>
            <person name="Miller S.M."/>
            <person name="Nishii I."/>
            <person name="Ferris P."/>
            <person name="Kuo A."/>
            <person name="Mitros T."/>
            <person name="Fritz-Laylin L.K."/>
            <person name="Hellsten U."/>
            <person name="Chapman J."/>
            <person name="Simakov O."/>
            <person name="Rensing S.A."/>
            <person name="Terry A."/>
            <person name="Pangilinan J."/>
            <person name="Kapitonov V."/>
            <person name="Jurka J."/>
            <person name="Salamov A."/>
            <person name="Shapiro H."/>
            <person name="Schmutz J."/>
            <person name="Grimwood J."/>
            <person name="Lindquist E."/>
            <person name="Lucas S."/>
            <person name="Grigoriev I.V."/>
            <person name="Schmitt R."/>
            <person name="Kirk D."/>
            <person name="Rokhsar D.S."/>
        </authorList>
    </citation>
    <scope>NUCLEOTIDE SEQUENCE [LARGE SCALE GENOMIC DNA]</scope>
    <source>
        <strain evidence="4">f. Nagariensis / Eve</strain>
    </source>
</reference>
<feature type="transmembrane region" description="Helical" evidence="2">
    <location>
        <begin position="29"/>
        <end position="54"/>
    </location>
</feature>
<dbReference type="Proteomes" id="UP000001058">
    <property type="component" value="Unassembled WGS sequence"/>
</dbReference>
<feature type="compositionally biased region" description="Low complexity" evidence="1">
    <location>
        <begin position="126"/>
        <end position="144"/>
    </location>
</feature>
<proteinExistence type="predicted"/>
<dbReference type="RefSeq" id="XP_002946013.1">
    <property type="nucleotide sequence ID" value="XM_002945967.1"/>
</dbReference>
<dbReference type="InParanoid" id="D8TH49"/>
<keyword evidence="4" id="KW-1185">Reference proteome</keyword>
<feature type="transmembrane region" description="Helical" evidence="2">
    <location>
        <begin position="208"/>
        <end position="225"/>
    </location>
</feature>
<dbReference type="PANTHER" id="PTHR23130:SF171">
    <property type="entry name" value="OS01G0895300 PROTEIN"/>
    <property type="match status" value="1"/>
</dbReference>
<dbReference type="Gene3D" id="1.20.120.1770">
    <property type="match status" value="1"/>
</dbReference>
<evidence type="ECO:0000313" key="4">
    <source>
        <dbReference type="Proteomes" id="UP000001058"/>
    </source>
</evidence>
<accession>D8TH49</accession>
<keyword evidence="2" id="KW-0812">Transmembrane</keyword>
<name>D8TH49_VOLCA</name>
<sequence length="261" mass="28676">MHVDGAVGVPINADDRWLFPDRLYGGSQLWFWVHIAAQLFGLLLFLSSFILALVTFKRKPTGMDDSVYLAHSRMGYLVAALAGLQLLVACFRPPKMPPYPETEIIGPAATAASVVEMQLATENPDAPAAAAAAPHGPQTTAAQQRQEGLRQQLMIHELYEQRKRAGKVRKYLWNPFHRNCGRGVILLAWATLLTGIALHHGAPYNAPVAPWAAPAIVVMVSMLLADRWLTDVGKDLAEEEMAKANAEWRREEGAAAMMMEA</sequence>
<evidence type="ECO:0008006" key="5">
    <source>
        <dbReference type="Google" id="ProtNLM"/>
    </source>
</evidence>
<dbReference type="PANTHER" id="PTHR23130">
    <property type="entry name" value="CYTOCHROME B561 AND DOMON DOMAIN-CONTAINING PROTEIN"/>
    <property type="match status" value="1"/>
</dbReference>
<dbReference type="STRING" id="3068.D8TH49"/>
<gene>
    <name evidence="3" type="ORF">VOLCADRAFT_85842</name>
</gene>
<feature type="transmembrane region" description="Helical" evidence="2">
    <location>
        <begin position="184"/>
        <end position="202"/>
    </location>
</feature>